<keyword evidence="7" id="KW-1185">Reference proteome</keyword>
<dbReference type="GO" id="GO:0035494">
    <property type="term" value="P:SNARE complex disassembly"/>
    <property type="evidence" value="ECO:0007669"/>
    <property type="project" value="InterPro"/>
</dbReference>
<keyword evidence="3 4" id="KW-0067">ATP-binding</keyword>
<comment type="catalytic activity">
    <reaction evidence="4">
        <text>ATP + H2O = ADP + phosphate + H(+)</text>
        <dbReference type="Rhea" id="RHEA:13065"/>
        <dbReference type="ChEBI" id="CHEBI:15377"/>
        <dbReference type="ChEBI" id="CHEBI:15378"/>
        <dbReference type="ChEBI" id="CHEBI:30616"/>
        <dbReference type="ChEBI" id="CHEBI:43474"/>
        <dbReference type="ChEBI" id="CHEBI:456216"/>
        <dbReference type="EC" id="3.6.4.6"/>
    </reaction>
</comment>
<gene>
    <name evidence="6" type="ORF">FRACYDRAFT_178180</name>
</gene>
<proteinExistence type="inferred from homology"/>
<dbReference type="GO" id="GO:0043001">
    <property type="term" value="P:Golgi to plasma membrane protein transport"/>
    <property type="evidence" value="ECO:0007669"/>
    <property type="project" value="TreeGrafter"/>
</dbReference>
<dbReference type="GO" id="GO:0005524">
    <property type="term" value="F:ATP binding"/>
    <property type="evidence" value="ECO:0007669"/>
    <property type="project" value="UniProtKB-UniRule"/>
</dbReference>
<dbReference type="EMBL" id="KV784353">
    <property type="protein sequence ID" value="OEU22670.1"/>
    <property type="molecule type" value="Genomic_DNA"/>
</dbReference>
<evidence type="ECO:0000256" key="1">
    <source>
        <dbReference type="ARBA" id="ARBA00006914"/>
    </source>
</evidence>
<keyword evidence="2 4" id="KW-0547">Nucleotide-binding</keyword>
<dbReference type="SMART" id="SM00382">
    <property type="entry name" value="AAA"/>
    <property type="match status" value="1"/>
</dbReference>
<keyword evidence="4" id="KW-0460">Magnesium</keyword>
<evidence type="ECO:0000313" key="7">
    <source>
        <dbReference type="Proteomes" id="UP000095751"/>
    </source>
</evidence>
<dbReference type="InterPro" id="IPR003959">
    <property type="entry name" value="ATPase_AAA_core"/>
</dbReference>
<protein>
    <recommendedName>
        <fullName evidence="4">Vesicle-fusing ATPase</fullName>
        <ecNumber evidence="4">3.6.4.6</ecNumber>
    </recommendedName>
</protein>
<dbReference type="InterPro" id="IPR027417">
    <property type="entry name" value="P-loop_NTPase"/>
</dbReference>
<dbReference type="Gene3D" id="1.10.8.60">
    <property type="match status" value="1"/>
</dbReference>
<organism evidence="6 7">
    <name type="scientific">Fragilariopsis cylindrus CCMP1102</name>
    <dbReference type="NCBI Taxonomy" id="635003"/>
    <lineage>
        <taxon>Eukaryota</taxon>
        <taxon>Sar</taxon>
        <taxon>Stramenopiles</taxon>
        <taxon>Ochrophyta</taxon>
        <taxon>Bacillariophyta</taxon>
        <taxon>Bacillariophyceae</taxon>
        <taxon>Bacillariophycidae</taxon>
        <taxon>Bacillariales</taxon>
        <taxon>Bacillariaceae</taxon>
        <taxon>Fragilariopsis</taxon>
    </lineage>
</organism>
<dbReference type="SUPFAM" id="SSF52540">
    <property type="entry name" value="P-loop containing nucleoside triphosphate hydrolases"/>
    <property type="match status" value="1"/>
</dbReference>
<reference evidence="6 7" key="1">
    <citation type="submission" date="2016-09" db="EMBL/GenBank/DDBJ databases">
        <title>Extensive genetic diversity and differential bi-allelic expression allows diatom success in the polar Southern Ocean.</title>
        <authorList>
            <consortium name="DOE Joint Genome Institute"/>
            <person name="Mock T."/>
            <person name="Otillar R.P."/>
            <person name="Strauss J."/>
            <person name="Dupont C."/>
            <person name="Frickenhaus S."/>
            <person name="Maumus F."/>
            <person name="Mcmullan M."/>
            <person name="Sanges R."/>
            <person name="Schmutz J."/>
            <person name="Toseland A."/>
            <person name="Valas R."/>
            <person name="Veluchamy A."/>
            <person name="Ward B.J."/>
            <person name="Allen A."/>
            <person name="Barry K."/>
            <person name="Falciatore A."/>
            <person name="Ferrante M."/>
            <person name="Fortunato A.E."/>
            <person name="Gloeckner G."/>
            <person name="Gruber A."/>
            <person name="Hipkin R."/>
            <person name="Janech M."/>
            <person name="Kroth P."/>
            <person name="Leese F."/>
            <person name="Lindquist E."/>
            <person name="Lyon B.R."/>
            <person name="Martin J."/>
            <person name="Mayer C."/>
            <person name="Parker M."/>
            <person name="Quesneville H."/>
            <person name="Raymond J."/>
            <person name="Uhlig C."/>
            <person name="Valentin K.U."/>
            <person name="Worden A.Z."/>
            <person name="Armbrust E.V."/>
            <person name="Bowler C."/>
            <person name="Green B."/>
            <person name="Moulton V."/>
            <person name="Van Oosterhout C."/>
            <person name="Grigoriev I."/>
        </authorList>
    </citation>
    <scope>NUCLEOTIDE SEQUENCE [LARGE SCALE GENOMIC DNA]</scope>
    <source>
        <strain evidence="6 7">CCMP1102</strain>
    </source>
</reference>
<evidence type="ECO:0000256" key="4">
    <source>
        <dbReference type="RuleBase" id="RU367045"/>
    </source>
</evidence>
<dbReference type="PANTHER" id="PTHR23078:SF3">
    <property type="entry name" value="VESICLE-FUSING ATPASE"/>
    <property type="match status" value="1"/>
</dbReference>
<dbReference type="GO" id="GO:0046872">
    <property type="term" value="F:metal ion binding"/>
    <property type="evidence" value="ECO:0007669"/>
    <property type="project" value="UniProtKB-UniRule"/>
</dbReference>
<keyword evidence="4" id="KW-0653">Protein transport</keyword>
<keyword evidence="4" id="KW-0963">Cytoplasm</keyword>
<dbReference type="GO" id="GO:0005795">
    <property type="term" value="C:Golgi stack"/>
    <property type="evidence" value="ECO:0007669"/>
    <property type="project" value="TreeGrafter"/>
</dbReference>
<feature type="non-terminal residue" evidence="6">
    <location>
        <position position="226"/>
    </location>
</feature>
<comment type="cofactor">
    <cofactor evidence="4">
        <name>Mg(2+)</name>
        <dbReference type="ChEBI" id="CHEBI:18420"/>
    </cofactor>
    <text evidence="4">Binds 1 Mg(2+) ion per subunit.</text>
</comment>
<dbReference type="Pfam" id="PF00004">
    <property type="entry name" value="AAA"/>
    <property type="match status" value="1"/>
</dbReference>
<evidence type="ECO:0000259" key="5">
    <source>
        <dbReference type="SMART" id="SM00382"/>
    </source>
</evidence>
<keyword evidence="4" id="KW-0479">Metal-binding</keyword>
<dbReference type="InterPro" id="IPR003593">
    <property type="entry name" value="AAA+_ATPase"/>
</dbReference>
<dbReference type="InParanoid" id="A0A1E7FWZ3"/>
<dbReference type="EC" id="3.6.4.6" evidence="4"/>
<comment type="subcellular location">
    <subcellularLocation>
        <location evidence="4">Cytoplasm</location>
    </subcellularLocation>
</comment>
<dbReference type="Proteomes" id="UP000095751">
    <property type="component" value="Unassembled WGS sequence"/>
</dbReference>
<evidence type="ECO:0000256" key="2">
    <source>
        <dbReference type="ARBA" id="ARBA00022741"/>
    </source>
</evidence>
<keyword evidence="4" id="KW-0813">Transport</keyword>
<dbReference type="OrthoDB" id="9982946at2759"/>
<evidence type="ECO:0000313" key="6">
    <source>
        <dbReference type="EMBL" id="OEU22670.1"/>
    </source>
</evidence>
<dbReference type="FunFam" id="3.40.50.300:FF:000154">
    <property type="entry name" value="Vesicle-fusing ATPase 1"/>
    <property type="match status" value="1"/>
</dbReference>
<feature type="domain" description="AAA+ ATPase" evidence="5">
    <location>
        <begin position="39"/>
        <end position="187"/>
    </location>
</feature>
<sequence length="226" mass="24797">MGLAFEKVGGLDGQLNDIVRRVLASRANRDLSRRLGVNHVRGILLSGPPGCGKTLLARELSEMLGAREPQIVNGPEILDKFIGEAEKNVRQLFEPAELEYEQVGDDSALHVIILDELDAIARRRGSVSGDSTGVRDSVVNQLLSKMDGVKQANNVLVIGLTNRPELLDPALVRPGRLEVQLRVELPDIKGRRDILRIHTRHMKEEGILPAMTESALEDMVNGLPAK</sequence>
<keyword evidence="4" id="KW-0378">Hydrolase</keyword>
<dbReference type="Gene3D" id="3.40.50.300">
    <property type="entry name" value="P-loop containing nucleotide triphosphate hydrolases"/>
    <property type="match status" value="1"/>
</dbReference>
<name>A0A1E7FWZ3_9STRA</name>
<evidence type="ECO:0000256" key="3">
    <source>
        <dbReference type="ARBA" id="ARBA00022840"/>
    </source>
</evidence>
<dbReference type="KEGG" id="fcy:FRACYDRAFT_178180"/>
<keyword evidence="4" id="KW-0931">ER-Golgi transport</keyword>
<dbReference type="InterPro" id="IPR039812">
    <property type="entry name" value="Vesicle-fus_ATPase"/>
</dbReference>
<dbReference type="AlphaFoldDB" id="A0A1E7FWZ3"/>
<accession>A0A1E7FWZ3</accession>
<dbReference type="GO" id="GO:0006891">
    <property type="term" value="P:intra-Golgi vesicle-mediated transport"/>
    <property type="evidence" value="ECO:0007669"/>
    <property type="project" value="TreeGrafter"/>
</dbReference>
<comment type="similarity">
    <text evidence="1 4">Belongs to the AAA ATPase family.</text>
</comment>
<comment type="function">
    <text evidence="4">Required for vesicle-mediated transport. Catalyzes the fusion of transport vesicles within the Golgi cisternae. Is also required for transport from the endoplasmic reticulum to the Golgi stack. Seems to function as a fusion protein required for the delivery of cargo proteins to all compartments of the Golgi stack independent of vesicle origin.</text>
</comment>
<dbReference type="PANTHER" id="PTHR23078">
    <property type="entry name" value="VESICULAR-FUSION PROTEIN NSF"/>
    <property type="match status" value="1"/>
</dbReference>
<dbReference type="GO" id="GO:0016887">
    <property type="term" value="F:ATP hydrolysis activity"/>
    <property type="evidence" value="ECO:0007669"/>
    <property type="project" value="InterPro"/>
</dbReference>